<keyword evidence="6" id="KW-1185">Reference proteome</keyword>
<comment type="cofactor">
    <cofactor evidence="1">
        <name>FAD</name>
        <dbReference type="ChEBI" id="CHEBI:57692"/>
    </cofactor>
</comment>
<keyword evidence="5" id="KW-0503">Monooxygenase</keyword>
<evidence type="ECO:0000313" key="5">
    <source>
        <dbReference type="EMBL" id="GAA3737090.1"/>
    </source>
</evidence>
<gene>
    <name evidence="5" type="ORF">GCM10022402_16390</name>
</gene>
<keyword evidence="2" id="KW-0285">Flavoprotein</keyword>
<dbReference type="Gene3D" id="3.30.70.2450">
    <property type="match status" value="1"/>
</dbReference>
<dbReference type="InterPro" id="IPR050641">
    <property type="entry name" value="RIFMO-like"/>
</dbReference>
<dbReference type="SUPFAM" id="SSF51905">
    <property type="entry name" value="FAD/NAD(P)-binding domain"/>
    <property type="match status" value="1"/>
</dbReference>
<dbReference type="PRINTS" id="PR00420">
    <property type="entry name" value="RNGMNOXGNASE"/>
</dbReference>
<reference evidence="6" key="1">
    <citation type="journal article" date="2019" name="Int. J. Syst. Evol. Microbiol.">
        <title>The Global Catalogue of Microorganisms (GCM) 10K type strain sequencing project: providing services to taxonomists for standard genome sequencing and annotation.</title>
        <authorList>
            <consortium name="The Broad Institute Genomics Platform"/>
            <consortium name="The Broad Institute Genome Sequencing Center for Infectious Disease"/>
            <person name="Wu L."/>
            <person name="Ma J."/>
        </authorList>
    </citation>
    <scope>NUCLEOTIDE SEQUENCE [LARGE SCALE GENOMIC DNA]</scope>
    <source>
        <strain evidence="6">JCM 17137</strain>
    </source>
</reference>
<dbReference type="EMBL" id="BAABDD010000006">
    <property type="protein sequence ID" value="GAA3737090.1"/>
    <property type="molecule type" value="Genomic_DNA"/>
</dbReference>
<sequence length="555" mass="61008">MQRTQVLIVGAGPTGLALAAQLHRLGVACRIIDKHAQVLELTKSAALHSRTLEYFRDLGVVDRIVAEGQRVDILDLRTGHRDRVTVDFRTLGDAAYPYMIDIPQARTEHILIDHLTDVGVELERGVTCTGIKQTGDGVAATVTLPDDSTDTIHADWLVGCDGAHSTIRSLLGLDFVGDAYADDWVLCDGVVDWPLPRNEMTFSSDSDGIYGVFPLPGDRRYRLAYTQNRDANGELVEPDIEDAQRAMARTGIEGTIHSVDQFWTFNLAHRQATSYRKGRAFLVGDAAHVHTPFGGQGLNLGVGDAMNLGWKLAAVANGRAPVDLLDTYEEERHRVGKQVVSFTHLGAQAMLLRGDPRRHLRDAVMGVLQSSPAALRQMARRLSQVAHSYRNTSTVTGRVRKLRGGDRLPDYSLFDGVANHNRRLHDLLPSDRPALLLTGQGNVGALLSSARQMLDALRTSHPNTLAMQVLTTDWKMSTTAPEDIPVVLDRGREADELYGPHPTAYLVRPDRHLCYVGPPAVERIREQLAMMFTAETGAYHGAHEASASATEGRRR</sequence>
<evidence type="ECO:0000256" key="1">
    <source>
        <dbReference type="ARBA" id="ARBA00001974"/>
    </source>
</evidence>
<dbReference type="InterPro" id="IPR002938">
    <property type="entry name" value="FAD-bd"/>
</dbReference>
<dbReference type="Pfam" id="PF01494">
    <property type="entry name" value="FAD_binding_3"/>
    <property type="match status" value="1"/>
</dbReference>
<name>A0ABP7FFW1_9ACTN</name>
<dbReference type="Gene3D" id="3.40.30.120">
    <property type="match status" value="1"/>
</dbReference>
<dbReference type="PANTHER" id="PTHR43004">
    <property type="entry name" value="TRK SYSTEM POTASSIUM UPTAKE PROTEIN"/>
    <property type="match status" value="1"/>
</dbReference>
<dbReference type="InterPro" id="IPR036188">
    <property type="entry name" value="FAD/NAD-bd_sf"/>
</dbReference>
<dbReference type="Gene3D" id="3.50.50.60">
    <property type="entry name" value="FAD/NAD(P)-binding domain"/>
    <property type="match status" value="1"/>
</dbReference>
<protein>
    <submittedName>
        <fullName evidence="5">FAD-dependent monooxygenase</fullName>
    </submittedName>
</protein>
<proteinExistence type="predicted"/>
<evidence type="ECO:0000256" key="3">
    <source>
        <dbReference type="ARBA" id="ARBA00022827"/>
    </source>
</evidence>
<keyword evidence="3" id="KW-0274">FAD</keyword>
<evidence type="ECO:0000259" key="4">
    <source>
        <dbReference type="Pfam" id="PF01494"/>
    </source>
</evidence>
<evidence type="ECO:0000313" key="6">
    <source>
        <dbReference type="Proteomes" id="UP001500908"/>
    </source>
</evidence>
<accession>A0ABP7FFW1</accession>
<organism evidence="5 6">
    <name type="scientific">Salinactinospora qingdaonensis</name>
    <dbReference type="NCBI Taxonomy" id="702744"/>
    <lineage>
        <taxon>Bacteria</taxon>
        <taxon>Bacillati</taxon>
        <taxon>Actinomycetota</taxon>
        <taxon>Actinomycetes</taxon>
        <taxon>Streptosporangiales</taxon>
        <taxon>Nocardiopsidaceae</taxon>
        <taxon>Salinactinospora</taxon>
    </lineage>
</organism>
<keyword evidence="5" id="KW-0560">Oxidoreductase</keyword>
<evidence type="ECO:0000256" key="2">
    <source>
        <dbReference type="ARBA" id="ARBA00022630"/>
    </source>
</evidence>
<dbReference type="PANTHER" id="PTHR43004:SF19">
    <property type="entry name" value="BINDING MONOOXYGENASE, PUTATIVE (JCVI)-RELATED"/>
    <property type="match status" value="1"/>
</dbReference>
<dbReference type="RefSeq" id="WP_344969143.1">
    <property type="nucleotide sequence ID" value="NZ_BAABDD010000006.1"/>
</dbReference>
<dbReference type="Proteomes" id="UP001500908">
    <property type="component" value="Unassembled WGS sequence"/>
</dbReference>
<dbReference type="GO" id="GO:0004497">
    <property type="term" value="F:monooxygenase activity"/>
    <property type="evidence" value="ECO:0007669"/>
    <property type="project" value="UniProtKB-KW"/>
</dbReference>
<feature type="domain" description="FAD-binding" evidence="4">
    <location>
        <begin position="3"/>
        <end position="343"/>
    </location>
</feature>
<comment type="caution">
    <text evidence="5">The sequence shown here is derived from an EMBL/GenBank/DDBJ whole genome shotgun (WGS) entry which is preliminary data.</text>
</comment>